<protein>
    <submittedName>
        <fullName evidence="1">Uncharacterized protein</fullName>
    </submittedName>
</protein>
<keyword evidence="2" id="KW-1185">Reference proteome</keyword>
<dbReference type="EMBL" id="RRYP01002905">
    <property type="protein sequence ID" value="TNV84312.1"/>
    <property type="molecule type" value="Genomic_DNA"/>
</dbReference>
<gene>
    <name evidence="1" type="ORF">FGO68_gene13259</name>
</gene>
<reference evidence="1" key="1">
    <citation type="submission" date="2019-06" db="EMBL/GenBank/DDBJ databases">
        <authorList>
            <person name="Zheng W."/>
        </authorList>
    </citation>
    <scope>NUCLEOTIDE SEQUENCE</scope>
    <source>
        <strain evidence="1">QDHG01</strain>
    </source>
</reference>
<evidence type="ECO:0000313" key="2">
    <source>
        <dbReference type="Proteomes" id="UP000785679"/>
    </source>
</evidence>
<name>A0A8J8NZK8_HALGN</name>
<sequence>MTQMDELRVRDGKAQNELKYLKERLKMFEGTSASGFKGFGGTAQNPQTNGVGNIQDLKLVSLNQDTLKKLPSGQDPISNFLSLANKFHFLVHSLQPSLKKDTRQLWVEQFHRQCLFTGKGAQGGATAKNEMLKVMNGSRDIVLNPTTGAPLHKELTYEALSQIVEDLLKENGFYQ</sequence>
<dbReference type="AlphaFoldDB" id="A0A8J8NZK8"/>
<dbReference type="Proteomes" id="UP000785679">
    <property type="component" value="Unassembled WGS sequence"/>
</dbReference>
<evidence type="ECO:0000313" key="1">
    <source>
        <dbReference type="EMBL" id="TNV84312.1"/>
    </source>
</evidence>
<organism evidence="1 2">
    <name type="scientific">Halteria grandinella</name>
    <dbReference type="NCBI Taxonomy" id="5974"/>
    <lineage>
        <taxon>Eukaryota</taxon>
        <taxon>Sar</taxon>
        <taxon>Alveolata</taxon>
        <taxon>Ciliophora</taxon>
        <taxon>Intramacronucleata</taxon>
        <taxon>Spirotrichea</taxon>
        <taxon>Stichotrichia</taxon>
        <taxon>Sporadotrichida</taxon>
        <taxon>Halteriidae</taxon>
        <taxon>Halteria</taxon>
    </lineage>
</organism>
<accession>A0A8J8NZK8</accession>
<proteinExistence type="predicted"/>
<comment type="caution">
    <text evidence="1">The sequence shown here is derived from an EMBL/GenBank/DDBJ whole genome shotgun (WGS) entry which is preliminary data.</text>
</comment>